<evidence type="ECO:0000256" key="1">
    <source>
        <dbReference type="ARBA" id="ARBA00004651"/>
    </source>
</evidence>
<keyword evidence="3 6" id="KW-0812">Transmembrane</keyword>
<keyword evidence="4 6" id="KW-1133">Transmembrane helix</keyword>
<comment type="caution">
    <text evidence="7">The sequence shown here is derived from an EMBL/GenBank/DDBJ whole genome shotgun (WGS) entry which is preliminary data.</text>
</comment>
<dbReference type="PANTHER" id="PTHR42770">
    <property type="entry name" value="AMINO ACID TRANSPORTER-RELATED"/>
    <property type="match status" value="1"/>
</dbReference>
<sequence length="460" mass="49907">MGGNFSKSMSKIDVLFLAMGAMLGWGWVVLSGEWISKAGFLGSVIAFLIGGLLVIFIGLTYAELASAIPKAGGGLVFVLRAYGKKTSFIAAWAVLFGYVSVITFEAVALPTVVDYIFPVEHKVYLWTLGGWDVYLTWALIGSIGAILLTALNYLGIKPAAIFQSVFTVAIVAVGLLLVFGAFNNGNTANLQPLFVDGIVGTISVLVMIPFLFVGFDVIPQVASEIKAPPKIIGRILIISIITSVIFYLLVVFGVSTGLTKEQMAVSQLATADAMVNLFGSQWFGTLLVLGGVAGIVTSWNAFIIGGSRILYAMAIRNMIPQWFGFIHPKHKTPTNAILFLGLLAFVAPFLGRPALVWIVDAGGVGIVVGYLIVSLAFLRLRKTEPNLERPYKVKNWKTVGTLAVILSIVFVIFYLPGMPSALVWPMEWIILGSWCLIGFFLYITRTRESRNEVQKNAENF</sequence>
<comment type="subcellular location">
    <subcellularLocation>
        <location evidence="1">Cell membrane</location>
        <topology evidence="1">Multi-pass membrane protein</topology>
    </subcellularLocation>
</comment>
<feature type="transmembrane region" description="Helical" evidence="6">
    <location>
        <begin position="89"/>
        <end position="113"/>
    </location>
</feature>
<organism evidence="7 8">
    <name type="scientific">Metabacillus arenae</name>
    <dbReference type="NCBI Taxonomy" id="2771434"/>
    <lineage>
        <taxon>Bacteria</taxon>
        <taxon>Bacillati</taxon>
        <taxon>Bacillota</taxon>
        <taxon>Bacilli</taxon>
        <taxon>Bacillales</taxon>
        <taxon>Bacillaceae</taxon>
        <taxon>Metabacillus</taxon>
    </lineage>
</organism>
<feature type="transmembrane region" description="Helical" evidence="6">
    <location>
        <begin position="332"/>
        <end position="350"/>
    </location>
</feature>
<accession>A0A926NFS0</accession>
<evidence type="ECO:0000313" key="7">
    <source>
        <dbReference type="EMBL" id="MBD1382664.1"/>
    </source>
</evidence>
<keyword evidence="8" id="KW-1185">Reference proteome</keyword>
<feature type="transmembrane region" description="Helical" evidence="6">
    <location>
        <begin position="161"/>
        <end position="182"/>
    </location>
</feature>
<dbReference type="Proteomes" id="UP000626844">
    <property type="component" value="Unassembled WGS sequence"/>
</dbReference>
<gene>
    <name evidence="7" type="ORF">IC621_20885</name>
</gene>
<dbReference type="PANTHER" id="PTHR42770:SF7">
    <property type="entry name" value="MEMBRANE PROTEIN"/>
    <property type="match status" value="1"/>
</dbReference>
<feature type="transmembrane region" description="Helical" evidence="6">
    <location>
        <begin position="399"/>
        <end position="416"/>
    </location>
</feature>
<keyword evidence="2" id="KW-1003">Cell membrane</keyword>
<dbReference type="RefSeq" id="WP_191161086.1">
    <property type="nucleotide sequence ID" value="NZ_JACXAI010000035.1"/>
</dbReference>
<dbReference type="GO" id="GO:0005886">
    <property type="term" value="C:plasma membrane"/>
    <property type="evidence" value="ECO:0007669"/>
    <property type="project" value="UniProtKB-SubCell"/>
</dbReference>
<feature type="transmembrane region" description="Helical" evidence="6">
    <location>
        <begin position="422"/>
        <end position="443"/>
    </location>
</feature>
<dbReference type="InterPro" id="IPR002293">
    <property type="entry name" value="AA/rel_permease1"/>
</dbReference>
<evidence type="ECO:0000256" key="4">
    <source>
        <dbReference type="ARBA" id="ARBA00022989"/>
    </source>
</evidence>
<feature type="transmembrane region" description="Helical" evidence="6">
    <location>
        <begin position="356"/>
        <end position="378"/>
    </location>
</feature>
<evidence type="ECO:0000256" key="6">
    <source>
        <dbReference type="SAM" id="Phobius"/>
    </source>
</evidence>
<dbReference type="Gene3D" id="1.20.1740.10">
    <property type="entry name" value="Amino acid/polyamine transporter I"/>
    <property type="match status" value="1"/>
</dbReference>
<evidence type="ECO:0000256" key="2">
    <source>
        <dbReference type="ARBA" id="ARBA00022475"/>
    </source>
</evidence>
<dbReference type="Pfam" id="PF13520">
    <property type="entry name" value="AA_permease_2"/>
    <property type="match status" value="1"/>
</dbReference>
<name>A0A926NFS0_9BACI</name>
<proteinExistence type="predicted"/>
<evidence type="ECO:0000313" key="8">
    <source>
        <dbReference type="Proteomes" id="UP000626844"/>
    </source>
</evidence>
<dbReference type="PIRSF" id="PIRSF006060">
    <property type="entry name" value="AA_transporter"/>
    <property type="match status" value="1"/>
</dbReference>
<dbReference type="GO" id="GO:0022857">
    <property type="term" value="F:transmembrane transporter activity"/>
    <property type="evidence" value="ECO:0007669"/>
    <property type="project" value="InterPro"/>
</dbReference>
<evidence type="ECO:0000256" key="3">
    <source>
        <dbReference type="ARBA" id="ARBA00022692"/>
    </source>
</evidence>
<dbReference type="EMBL" id="JACXAI010000035">
    <property type="protein sequence ID" value="MBD1382664.1"/>
    <property type="molecule type" value="Genomic_DNA"/>
</dbReference>
<reference evidence="7" key="1">
    <citation type="submission" date="2020-09" db="EMBL/GenBank/DDBJ databases">
        <title>A novel bacterium of genus Bacillus, isolated from South China Sea.</title>
        <authorList>
            <person name="Huang H."/>
            <person name="Mo K."/>
            <person name="Hu Y."/>
        </authorList>
    </citation>
    <scope>NUCLEOTIDE SEQUENCE</scope>
    <source>
        <strain evidence="7">IB182487</strain>
    </source>
</reference>
<feature type="transmembrane region" description="Helical" evidence="6">
    <location>
        <begin position="38"/>
        <end position="62"/>
    </location>
</feature>
<dbReference type="InterPro" id="IPR050367">
    <property type="entry name" value="APC_superfamily"/>
</dbReference>
<protein>
    <submittedName>
        <fullName evidence="7">APC family permease</fullName>
    </submittedName>
</protein>
<evidence type="ECO:0000256" key="5">
    <source>
        <dbReference type="ARBA" id="ARBA00023136"/>
    </source>
</evidence>
<dbReference type="AlphaFoldDB" id="A0A926NFS0"/>
<feature type="transmembrane region" description="Helical" evidence="6">
    <location>
        <begin position="133"/>
        <end position="154"/>
    </location>
</feature>
<keyword evidence="5 6" id="KW-0472">Membrane</keyword>
<feature type="transmembrane region" description="Helical" evidence="6">
    <location>
        <begin position="12"/>
        <end position="32"/>
    </location>
</feature>
<feature type="transmembrane region" description="Helical" evidence="6">
    <location>
        <begin position="194"/>
        <end position="219"/>
    </location>
</feature>
<feature type="transmembrane region" description="Helical" evidence="6">
    <location>
        <begin position="282"/>
        <end position="311"/>
    </location>
</feature>
<feature type="transmembrane region" description="Helical" evidence="6">
    <location>
        <begin position="231"/>
        <end position="254"/>
    </location>
</feature>